<evidence type="ECO:0000256" key="13">
    <source>
        <dbReference type="ARBA" id="ARBA00023086"/>
    </source>
</evidence>
<evidence type="ECO:0000256" key="15">
    <source>
        <dbReference type="ARBA" id="ARBA00023274"/>
    </source>
</evidence>
<dbReference type="InterPro" id="IPR009522">
    <property type="entry name" value="Capsid_Phlebovir/Tenuivir"/>
</dbReference>
<evidence type="ECO:0000313" key="20">
    <source>
        <dbReference type="EMBL" id="QKN22591.1"/>
    </source>
</evidence>
<comment type="subunit">
    <text evidence="16">Homodimer. Homohexamer; ring-shaped, necessary to form the nucleocapsid. Homopentamers; opened pentamers in solution. Binds to viral genomic RNA. Interacts with glycoprotein Gn; this interaction allows packaging of nucleocapsids into virions.</text>
</comment>
<dbReference type="GO" id="GO:0042025">
    <property type="term" value="C:host cell nucleus"/>
    <property type="evidence" value="ECO:0007669"/>
    <property type="project" value="UniProtKB-SubCell"/>
</dbReference>
<reference evidence="18" key="1">
    <citation type="submission" date="2018-12" db="EMBL/GenBank/DDBJ databases">
        <authorList>
            <person name="Hughes H.R."/>
            <person name="Russell B.J."/>
            <person name="Lambert A.J."/>
        </authorList>
    </citation>
    <scope>NUCLEOTIDE SEQUENCE</scope>
    <source>
        <strain evidence="18">TBM3-204</strain>
    </source>
</reference>
<evidence type="ECO:0000313" key="21">
    <source>
        <dbReference type="Proteomes" id="UP000501392"/>
    </source>
</evidence>
<dbReference type="SMR" id="A0A4P8D7T0"/>
<keyword evidence="14" id="KW-1035">Host cytoplasm</keyword>
<reference evidence="19 21" key="2">
    <citation type="submission" date="2019-02" db="EMBL/GenBank/DDBJ databases">
        <title>Genetic characterization of Rio Grande virus, a new world phlebovirus isolated from pack rats in Texas.</title>
        <authorList>
            <person name="Miller M.M."/>
            <person name="Reeves W.K."/>
            <person name="Szymczak M."/>
        </authorList>
    </citation>
    <scope>NUCLEOTIDE SEQUENCE [LARGE SCALE GENOMIC DNA]</scope>
    <source>
        <strain evidence="19">TBM3-204</strain>
    </source>
</reference>
<keyword evidence="12 17" id="KW-0694">RNA-binding</keyword>
<evidence type="ECO:0000256" key="1">
    <source>
        <dbReference type="ARBA" id="ARBA00004136"/>
    </source>
</evidence>
<dbReference type="InterPro" id="IPR015971">
    <property type="entry name" value="Nucleocapsid_Phlebovirus"/>
</dbReference>
<reference evidence="20" key="3">
    <citation type="submission" date="2019-09" db="EMBL/GenBank/DDBJ databases">
        <authorList>
            <person name="Hughes H.R."/>
        </authorList>
    </citation>
    <scope>NUCLEOTIDE SEQUENCE</scope>
    <source>
        <strain evidence="20">TMB3-204</strain>
    </source>
</reference>
<sequence length="245" mass="27569">MSFAKLAKDLGLEVLDLKEIQQWVSEFAYQGFDANRVVELVQERAKGRKWQEDVKRMIILALTRGNKPDKMRKKMSPEGIAVLDDLVKTYQLKSSSPGRDDLTLARIAAAFAPWTCQATEAVENYMPVNGAAMDELSKNYPRPMMHPAFAGLIDPSLKPQQLDIVVKAHSLFLLRFSKVINVNLRGKPKHDVELSFKQPLTAAVNSNFLTGEERREILIKLKIVDRNGEATTNVVRAAEAYDLES</sequence>
<evidence type="ECO:0000256" key="9">
    <source>
        <dbReference type="ARBA" id="ARBA00022562"/>
    </source>
</evidence>
<evidence type="ECO:0000256" key="7">
    <source>
        <dbReference type="ARBA" id="ARBA00014389"/>
    </source>
</evidence>
<keyword evidence="8 17" id="KW-0167">Capsid protein</keyword>
<keyword evidence="21" id="KW-1185">Reference proteome</keyword>
<evidence type="ECO:0000313" key="19">
    <source>
        <dbReference type="EMBL" id="QEI46453.1"/>
    </source>
</evidence>
<dbReference type="GO" id="GO:1990904">
    <property type="term" value="C:ribonucleoprotein complex"/>
    <property type="evidence" value="ECO:0007669"/>
    <property type="project" value="UniProtKB-KW"/>
</dbReference>
<evidence type="ECO:0000313" key="18">
    <source>
        <dbReference type="EMBL" id="QCI62755.1"/>
    </source>
</evidence>
<evidence type="ECO:0000256" key="5">
    <source>
        <dbReference type="ARBA" id="ARBA00004452"/>
    </source>
</evidence>
<evidence type="ECO:0000256" key="8">
    <source>
        <dbReference type="ARBA" id="ARBA00022561"/>
    </source>
</evidence>
<keyword evidence="11 17" id="KW-0946">Virion</keyword>
<protein>
    <recommendedName>
        <fullName evidence="7 17">Nucleoprotein</fullName>
    </recommendedName>
</protein>
<evidence type="ECO:0000256" key="12">
    <source>
        <dbReference type="ARBA" id="ARBA00022884"/>
    </source>
</evidence>
<dbReference type="GO" id="GO:0044177">
    <property type="term" value="C:host cell Golgi apparatus"/>
    <property type="evidence" value="ECO:0007669"/>
    <property type="project" value="UniProtKB-SubCell"/>
</dbReference>
<dbReference type="RefSeq" id="YP_010086079.1">
    <property type="nucleotide sequence ID" value="NC_055310.1"/>
</dbReference>
<dbReference type="GeneID" id="65246756"/>
<evidence type="ECO:0000256" key="2">
    <source>
        <dbReference type="ARBA" id="ARBA00004147"/>
    </source>
</evidence>
<keyword evidence="10" id="KW-1040">Host Golgi apparatus</keyword>
<accession>A0A4P8D7T0</accession>
<name>A0A4P8D7T0_9VIRU</name>
<keyword evidence="9" id="KW-1048">Host nucleus</keyword>
<proteinExistence type="inferred from homology"/>
<evidence type="ECO:0000256" key="6">
    <source>
        <dbReference type="ARBA" id="ARBA00005299"/>
    </source>
</evidence>
<comment type="similarity">
    <text evidence="6 17">Belongs to the phlebovirus nucleocapsid protein family.</text>
</comment>
<dbReference type="Pfam" id="PF05733">
    <property type="entry name" value="Tenui_N"/>
    <property type="match status" value="1"/>
</dbReference>
<dbReference type="Proteomes" id="UP000501392">
    <property type="component" value="Genome"/>
</dbReference>
<dbReference type="EMBL" id="MN517122">
    <property type="protein sequence ID" value="QKN22591.1"/>
    <property type="molecule type" value="Viral_cRNA"/>
</dbReference>
<evidence type="ECO:0000256" key="17">
    <source>
        <dbReference type="PIRNR" id="PIRNR003953"/>
    </source>
</evidence>
<evidence type="ECO:0000256" key="16">
    <source>
        <dbReference type="ARBA" id="ARBA00046628"/>
    </source>
</evidence>
<evidence type="ECO:0000256" key="10">
    <source>
        <dbReference type="ARBA" id="ARBA00022812"/>
    </source>
</evidence>
<dbReference type="GO" id="GO:0044172">
    <property type="term" value="C:host cell endoplasmic reticulum-Golgi intermediate compartment"/>
    <property type="evidence" value="ECO:0007669"/>
    <property type="project" value="UniProtKB-SubCell"/>
</dbReference>
<dbReference type="EMBL" id="MK330776">
    <property type="protein sequence ID" value="QCI62755.1"/>
    <property type="molecule type" value="Viral_cRNA"/>
</dbReference>
<dbReference type="EMBL" id="MK503255">
    <property type="protein sequence ID" value="QEI46453.1"/>
    <property type="molecule type" value="Viral_cRNA"/>
</dbReference>
<evidence type="ECO:0000256" key="14">
    <source>
        <dbReference type="ARBA" id="ARBA00023200"/>
    </source>
</evidence>
<organism evidence="18">
    <name type="scientific">Rio Grande virus</name>
    <dbReference type="NCBI Taxonomy" id="629740"/>
    <lineage>
        <taxon>Viruses</taxon>
        <taxon>Riboviria</taxon>
        <taxon>Orthornavirae</taxon>
        <taxon>Negarnaviricota</taxon>
        <taxon>Polyploviricotina</taxon>
        <taxon>Bunyaviricetes</taxon>
        <taxon>Hareavirales</taxon>
        <taxon>Phenuiviridae</taxon>
        <taxon>Phlebovirus</taxon>
        <taxon>Phlebovirus riograndense</taxon>
    </lineage>
</organism>
<evidence type="ECO:0000256" key="4">
    <source>
        <dbReference type="ARBA" id="ARBA00004328"/>
    </source>
</evidence>
<comment type="subcellular location">
    <subcellularLocation>
        <location evidence="1">Host Golgi apparatus</location>
    </subcellularLocation>
    <subcellularLocation>
        <location evidence="3">Host cytoplasm</location>
    </subcellularLocation>
    <subcellularLocation>
        <location evidence="5">Host endoplasmic reticulum-Golgi intermediate compartment</location>
    </subcellularLocation>
    <subcellularLocation>
        <location evidence="2">Host nucleus</location>
    </subcellularLocation>
    <subcellularLocation>
        <location evidence="4 17">Virion</location>
    </subcellularLocation>
</comment>
<keyword evidence="13 17" id="KW-0543">Viral nucleoprotein</keyword>
<keyword evidence="15 17" id="KW-0687">Ribonucleoprotein</keyword>
<evidence type="ECO:0000256" key="3">
    <source>
        <dbReference type="ARBA" id="ARBA00004192"/>
    </source>
</evidence>
<dbReference type="PIRSF" id="PIRSF003953">
    <property type="entry name" value="N_PhelboV"/>
    <property type="match status" value="1"/>
</dbReference>
<dbReference type="GO" id="GO:0003723">
    <property type="term" value="F:RNA binding"/>
    <property type="evidence" value="ECO:0007669"/>
    <property type="project" value="UniProtKB-UniRule"/>
</dbReference>
<evidence type="ECO:0000256" key="11">
    <source>
        <dbReference type="ARBA" id="ARBA00022844"/>
    </source>
</evidence>
<dbReference type="KEGG" id="vg:65246756"/>
<dbReference type="GO" id="GO:0019013">
    <property type="term" value="C:viral nucleocapsid"/>
    <property type="evidence" value="ECO:0007669"/>
    <property type="project" value="UniProtKB-UniRule"/>
</dbReference>